<dbReference type="AlphaFoldDB" id="A0A158KXD5"/>
<sequence length="42" mass="4811">MCVFHYKGFPVERKLNQGVLLLCCLCRGRAKGGGLRYYNRSC</sequence>
<evidence type="ECO:0000313" key="1">
    <source>
        <dbReference type="EMBL" id="SAL85774.1"/>
    </source>
</evidence>
<comment type="caution">
    <text evidence="1">The sequence shown here is derived from an EMBL/GenBank/DDBJ whole genome shotgun (WGS) entry which is preliminary data.</text>
</comment>
<evidence type="ECO:0000313" key="2">
    <source>
        <dbReference type="Proteomes" id="UP000054925"/>
    </source>
</evidence>
<name>A0A158KXD5_9BURK</name>
<accession>A0A158KXD5</accession>
<organism evidence="1 2">
    <name type="scientific">Caballeronia terrestris</name>
    <dbReference type="NCBI Taxonomy" id="1226301"/>
    <lineage>
        <taxon>Bacteria</taxon>
        <taxon>Pseudomonadati</taxon>
        <taxon>Pseudomonadota</taxon>
        <taxon>Betaproteobacteria</taxon>
        <taxon>Burkholderiales</taxon>
        <taxon>Burkholderiaceae</taxon>
        <taxon>Caballeronia</taxon>
    </lineage>
</organism>
<keyword evidence="2" id="KW-1185">Reference proteome</keyword>
<gene>
    <name evidence="1" type="ORF">AWB67_07031</name>
</gene>
<dbReference type="EMBL" id="FCOL02000192">
    <property type="protein sequence ID" value="SAL85774.1"/>
    <property type="molecule type" value="Genomic_DNA"/>
</dbReference>
<reference evidence="1" key="1">
    <citation type="submission" date="2016-01" db="EMBL/GenBank/DDBJ databases">
        <authorList>
            <person name="Peeters C."/>
        </authorList>
    </citation>
    <scope>NUCLEOTIDE SEQUENCE [LARGE SCALE GENOMIC DNA]</scope>
    <source>
        <strain evidence="1">LMG 22937</strain>
    </source>
</reference>
<proteinExistence type="predicted"/>
<dbReference type="Proteomes" id="UP000054925">
    <property type="component" value="Unassembled WGS sequence"/>
</dbReference>
<protein>
    <submittedName>
        <fullName evidence="1">Uncharacterized protein</fullName>
    </submittedName>
</protein>